<dbReference type="Pfam" id="PF02681">
    <property type="entry name" value="DUF212"/>
    <property type="match status" value="1"/>
</dbReference>
<reference evidence="3" key="1">
    <citation type="submission" date="2017-09" db="EMBL/GenBank/DDBJ databases">
        <title>Depth-based differentiation of microbial function through sediment-hosted aquifers and enrichment of novel symbionts in the deep terrestrial subsurface.</title>
        <authorList>
            <person name="Probst A.J."/>
            <person name="Ladd B."/>
            <person name="Jarett J.K."/>
            <person name="Geller-Mcgrath D.E."/>
            <person name="Sieber C.M.K."/>
            <person name="Emerson J.B."/>
            <person name="Anantharaman K."/>
            <person name="Thomas B.C."/>
            <person name="Malmstrom R."/>
            <person name="Stieglmeier M."/>
            <person name="Klingl A."/>
            <person name="Woyke T."/>
            <person name="Ryan C.M."/>
            <person name="Banfield J.F."/>
        </authorList>
    </citation>
    <scope>NUCLEOTIDE SEQUENCE [LARGE SCALE GENOMIC DNA]</scope>
</reference>
<feature type="transmembrane region" description="Helical" evidence="1">
    <location>
        <begin position="48"/>
        <end position="81"/>
    </location>
</feature>
<evidence type="ECO:0008006" key="4">
    <source>
        <dbReference type="Google" id="ProtNLM"/>
    </source>
</evidence>
<dbReference type="PANTHER" id="PTHR31446:SF29">
    <property type="entry name" value="ACID PHOSPHATASE_VANADIUM-DEPENDENT HALOPEROXIDASE-RELATED PROTEIN"/>
    <property type="match status" value="1"/>
</dbReference>
<protein>
    <recommendedName>
        <fullName evidence="4">Acid phosphatase</fullName>
    </recommendedName>
</protein>
<evidence type="ECO:0000256" key="1">
    <source>
        <dbReference type="SAM" id="Phobius"/>
    </source>
</evidence>
<name>A0A2H0YRH7_9BACT</name>
<sequence length="145" mass="16022">MLHDWLVLIIPLAAYLITQGAKLAFDGVKGNLDIYNMWTKYGGMPSAHSAFVISLTVFLGLQEGFTSPIFAIAVVFSTITIRDAIGVRREIGYHGEALNALVYKLPESEQTTFQNFTEKMGHSPLEIFVGSIFGLIIALLGFYFL</sequence>
<evidence type="ECO:0000313" key="3">
    <source>
        <dbReference type="Proteomes" id="UP000228711"/>
    </source>
</evidence>
<keyword evidence="1" id="KW-0472">Membrane</keyword>
<dbReference type="AlphaFoldDB" id="A0A2H0YRH7"/>
<proteinExistence type="predicted"/>
<dbReference type="EMBL" id="PEXV01000155">
    <property type="protein sequence ID" value="PIS41107.1"/>
    <property type="molecule type" value="Genomic_DNA"/>
</dbReference>
<accession>A0A2H0YRH7</accession>
<dbReference type="InterPro" id="IPR003832">
    <property type="entry name" value="DUF212"/>
</dbReference>
<dbReference type="Proteomes" id="UP000228711">
    <property type="component" value="Unassembled WGS sequence"/>
</dbReference>
<gene>
    <name evidence="2" type="ORF">COT25_04885</name>
</gene>
<organism evidence="2 3">
    <name type="scientific">Candidatus Kerfeldbacteria bacterium CG08_land_8_20_14_0_20_42_7</name>
    <dbReference type="NCBI Taxonomy" id="2014245"/>
    <lineage>
        <taxon>Bacteria</taxon>
        <taxon>Candidatus Kerfeldiibacteriota</taxon>
    </lineage>
</organism>
<keyword evidence="1" id="KW-1133">Transmembrane helix</keyword>
<evidence type="ECO:0000313" key="2">
    <source>
        <dbReference type="EMBL" id="PIS41107.1"/>
    </source>
</evidence>
<feature type="transmembrane region" description="Helical" evidence="1">
    <location>
        <begin position="125"/>
        <end position="144"/>
    </location>
</feature>
<comment type="caution">
    <text evidence="2">The sequence shown here is derived from an EMBL/GenBank/DDBJ whole genome shotgun (WGS) entry which is preliminary data.</text>
</comment>
<keyword evidence="1" id="KW-0812">Transmembrane</keyword>
<dbReference type="PANTHER" id="PTHR31446">
    <property type="entry name" value="ACID PHOSPHATASE/VANADIUM-DEPENDENT HALOPEROXIDASE-RELATED PROTEIN"/>
    <property type="match status" value="1"/>
</dbReference>